<sequence>VGHERFLGPEIFFNPEFSNPEYNTSLSKLIDDIIQDCPVDVRRKLYSNIVLSGGSTMFKGFEKRLKRDVQRLVDGRLRESEELSKHKVRIV</sequence>
<name>A0A820SCD2_9BILA</name>
<dbReference type="Gene3D" id="3.30.420.40">
    <property type="match status" value="1"/>
</dbReference>
<dbReference type="AlphaFoldDB" id="A0A820SCD2"/>
<comment type="caution">
    <text evidence="2">The sequence shown here is derived from an EMBL/GenBank/DDBJ whole genome shotgun (WGS) entry which is preliminary data.</text>
</comment>
<gene>
    <name evidence="2" type="ORF">OXD698_LOCUS54374</name>
</gene>
<dbReference type="Proteomes" id="UP000663844">
    <property type="component" value="Unassembled WGS sequence"/>
</dbReference>
<accession>A0A820SCD2</accession>
<dbReference type="SUPFAM" id="SSF53067">
    <property type="entry name" value="Actin-like ATPase domain"/>
    <property type="match status" value="1"/>
</dbReference>
<proteinExistence type="predicted"/>
<dbReference type="PANTHER" id="PTHR11937">
    <property type="entry name" value="ACTIN"/>
    <property type="match status" value="1"/>
</dbReference>
<feature type="non-terminal residue" evidence="2">
    <location>
        <position position="1"/>
    </location>
</feature>
<comment type="function">
    <text evidence="1">Actins are highly conserved proteins that are involved in various types of cell motility and are ubiquitously expressed in all eukaryotic cells.</text>
</comment>
<dbReference type="InterPro" id="IPR043129">
    <property type="entry name" value="ATPase_NBD"/>
</dbReference>
<dbReference type="EMBL" id="CAJOAZ010032872">
    <property type="protein sequence ID" value="CAF4450677.1"/>
    <property type="molecule type" value="Genomic_DNA"/>
</dbReference>
<evidence type="ECO:0000256" key="1">
    <source>
        <dbReference type="ARBA" id="ARBA00003520"/>
    </source>
</evidence>
<evidence type="ECO:0000313" key="2">
    <source>
        <dbReference type="EMBL" id="CAF4450677.1"/>
    </source>
</evidence>
<evidence type="ECO:0000313" key="3">
    <source>
        <dbReference type="Proteomes" id="UP000663844"/>
    </source>
</evidence>
<dbReference type="Pfam" id="PF00022">
    <property type="entry name" value="Actin"/>
    <property type="match status" value="1"/>
</dbReference>
<dbReference type="Gene3D" id="3.90.640.10">
    <property type="entry name" value="Actin, Chain A, domain 4"/>
    <property type="match status" value="1"/>
</dbReference>
<reference evidence="2" key="1">
    <citation type="submission" date="2021-02" db="EMBL/GenBank/DDBJ databases">
        <authorList>
            <person name="Nowell W R."/>
        </authorList>
    </citation>
    <scope>NUCLEOTIDE SEQUENCE</scope>
</reference>
<protein>
    <recommendedName>
        <fullName evidence="4">Actin</fullName>
    </recommendedName>
</protein>
<evidence type="ECO:0008006" key="4">
    <source>
        <dbReference type="Google" id="ProtNLM"/>
    </source>
</evidence>
<dbReference type="InterPro" id="IPR004000">
    <property type="entry name" value="Actin"/>
</dbReference>
<organism evidence="2 3">
    <name type="scientific">Adineta steineri</name>
    <dbReference type="NCBI Taxonomy" id="433720"/>
    <lineage>
        <taxon>Eukaryota</taxon>
        <taxon>Metazoa</taxon>
        <taxon>Spiralia</taxon>
        <taxon>Gnathifera</taxon>
        <taxon>Rotifera</taxon>
        <taxon>Eurotatoria</taxon>
        <taxon>Bdelloidea</taxon>
        <taxon>Adinetida</taxon>
        <taxon>Adinetidae</taxon>
        <taxon>Adineta</taxon>
    </lineage>
</organism>